<keyword evidence="3" id="KW-1185">Reference proteome</keyword>
<organism evidence="2 3">
    <name type="scientific">Leersia perrieri</name>
    <dbReference type="NCBI Taxonomy" id="77586"/>
    <lineage>
        <taxon>Eukaryota</taxon>
        <taxon>Viridiplantae</taxon>
        <taxon>Streptophyta</taxon>
        <taxon>Embryophyta</taxon>
        <taxon>Tracheophyta</taxon>
        <taxon>Spermatophyta</taxon>
        <taxon>Magnoliopsida</taxon>
        <taxon>Liliopsida</taxon>
        <taxon>Poales</taxon>
        <taxon>Poaceae</taxon>
        <taxon>BOP clade</taxon>
        <taxon>Oryzoideae</taxon>
        <taxon>Oryzeae</taxon>
        <taxon>Oryzinae</taxon>
        <taxon>Leersia</taxon>
    </lineage>
</organism>
<name>A0A0D9VYW2_9ORYZ</name>
<evidence type="ECO:0000313" key="3">
    <source>
        <dbReference type="Proteomes" id="UP000032180"/>
    </source>
</evidence>
<reference evidence="3" key="2">
    <citation type="submission" date="2013-12" db="EMBL/GenBank/DDBJ databases">
        <authorList>
            <person name="Yu Y."/>
            <person name="Lee S."/>
            <person name="de Baynast K."/>
            <person name="Wissotski M."/>
            <person name="Liu L."/>
            <person name="Talag J."/>
            <person name="Goicoechea J."/>
            <person name="Angelova A."/>
            <person name="Jetty R."/>
            <person name="Kudrna D."/>
            <person name="Golser W."/>
            <person name="Rivera L."/>
            <person name="Zhang J."/>
            <person name="Wing R."/>
        </authorList>
    </citation>
    <scope>NUCLEOTIDE SEQUENCE</scope>
</reference>
<evidence type="ECO:0000313" key="2">
    <source>
        <dbReference type="EnsemblPlants" id="LPERR03G28360.1"/>
    </source>
</evidence>
<dbReference type="Gramene" id="LPERR03G28360.1">
    <property type="protein sequence ID" value="LPERR03G28360.1"/>
    <property type="gene ID" value="LPERR03G28360"/>
</dbReference>
<evidence type="ECO:0000256" key="1">
    <source>
        <dbReference type="SAM" id="MobiDB-lite"/>
    </source>
</evidence>
<dbReference type="HOGENOM" id="CLU_1296022_0_0_1"/>
<dbReference type="Proteomes" id="UP000032180">
    <property type="component" value="Chromosome 3"/>
</dbReference>
<proteinExistence type="predicted"/>
<feature type="compositionally biased region" description="Polar residues" evidence="1">
    <location>
        <begin position="17"/>
        <end position="27"/>
    </location>
</feature>
<dbReference type="AlphaFoldDB" id="A0A0D9VYW2"/>
<reference evidence="2 3" key="1">
    <citation type="submission" date="2012-08" db="EMBL/GenBank/DDBJ databases">
        <title>Oryza genome evolution.</title>
        <authorList>
            <person name="Wing R.A."/>
        </authorList>
    </citation>
    <scope>NUCLEOTIDE SEQUENCE</scope>
</reference>
<reference evidence="2" key="3">
    <citation type="submission" date="2015-04" db="UniProtKB">
        <authorList>
            <consortium name="EnsemblPlants"/>
        </authorList>
    </citation>
    <scope>IDENTIFICATION</scope>
</reference>
<feature type="region of interest" description="Disordered" evidence="1">
    <location>
        <begin position="1"/>
        <end position="27"/>
    </location>
</feature>
<protein>
    <submittedName>
        <fullName evidence="2">Uncharacterized protein</fullName>
    </submittedName>
</protein>
<sequence>MKAAAEKNATGDAEKNASPSPSPLSFTGRTVASGIWGKWCEGSTAALRRWEKAARAKGMYNASFCPVYVTPDLQKSPQSSQATAPASSREATWAARAPRLNRRAWHRCTGSSSQGDGTAGSCAESARAGQIYPRNPGPSSIRQLLLLRRAMPLLLPPSPPPAPRAPGVTGARLFSSLPPPPLQSRRLETLLLLQFSASALLGWRLWIFPSAVN</sequence>
<dbReference type="EnsemblPlants" id="LPERR03G28360.1">
    <property type="protein sequence ID" value="LPERR03G28360.1"/>
    <property type="gene ID" value="LPERR03G28360"/>
</dbReference>
<accession>A0A0D9VYW2</accession>